<dbReference type="InterPro" id="IPR021842">
    <property type="entry name" value="DUF3435"/>
</dbReference>
<dbReference type="PANTHER" id="PTHR37535:SF3">
    <property type="entry name" value="FLUG DOMAIN-CONTAINING PROTEIN"/>
    <property type="match status" value="1"/>
</dbReference>
<dbReference type="Proteomes" id="UP001175211">
    <property type="component" value="Unassembled WGS sequence"/>
</dbReference>
<dbReference type="GeneID" id="85365961"/>
<dbReference type="PANTHER" id="PTHR37535">
    <property type="entry name" value="FLUG DOMAIN PROTEIN"/>
    <property type="match status" value="1"/>
</dbReference>
<evidence type="ECO:0000313" key="1">
    <source>
        <dbReference type="EMBL" id="KAK0433743.1"/>
    </source>
</evidence>
<dbReference type="RefSeq" id="XP_060321556.1">
    <property type="nucleotide sequence ID" value="XM_060482413.1"/>
</dbReference>
<dbReference type="Pfam" id="PF11917">
    <property type="entry name" value="DUF3435"/>
    <property type="match status" value="1"/>
</dbReference>
<dbReference type="EMBL" id="JAUEPS010000213">
    <property type="protein sequence ID" value="KAK0433743.1"/>
    <property type="molecule type" value="Genomic_DNA"/>
</dbReference>
<accession>A0AA39MH78</accession>
<protein>
    <submittedName>
        <fullName evidence="1">Uncharacterized protein</fullName>
    </submittedName>
</protein>
<gene>
    <name evidence="1" type="ORF">EV420DRAFT_507035</name>
</gene>
<comment type="caution">
    <text evidence="1">The sequence shown here is derived from an EMBL/GenBank/DDBJ whole genome shotgun (WGS) entry which is preliminary data.</text>
</comment>
<dbReference type="AlphaFoldDB" id="A0AA39MH78"/>
<evidence type="ECO:0000313" key="2">
    <source>
        <dbReference type="Proteomes" id="UP001175211"/>
    </source>
</evidence>
<proteinExistence type="predicted"/>
<name>A0AA39MH78_ARMTA</name>
<reference evidence="1" key="1">
    <citation type="submission" date="2023-06" db="EMBL/GenBank/DDBJ databases">
        <authorList>
            <consortium name="Lawrence Berkeley National Laboratory"/>
            <person name="Ahrendt S."/>
            <person name="Sahu N."/>
            <person name="Indic B."/>
            <person name="Wong-Bajracharya J."/>
            <person name="Merenyi Z."/>
            <person name="Ke H.-M."/>
            <person name="Monk M."/>
            <person name="Kocsube S."/>
            <person name="Drula E."/>
            <person name="Lipzen A."/>
            <person name="Balint B."/>
            <person name="Henrissat B."/>
            <person name="Andreopoulos B."/>
            <person name="Martin F.M."/>
            <person name="Harder C.B."/>
            <person name="Rigling D."/>
            <person name="Ford K.L."/>
            <person name="Foster G.D."/>
            <person name="Pangilinan J."/>
            <person name="Papanicolaou A."/>
            <person name="Barry K."/>
            <person name="LaButti K."/>
            <person name="Viragh M."/>
            <person name="Koriabine M."/>
            <person name="Yan M."/>
            <person name="Riley R."/>
            <person name="Champramary S."/>
            <person name="Plett K.L."/>
            <person name="Tsai I.J."/>
            <person name="Slot J."/>
            <person name="Sipos G."/>
            <person name="Plett J."/>
            <person name="Nagy L.G."/>
            <person name="Grigoriev I.V."/>
        </authorList>
    </citation>
    <scope>NUCLEOTIDE SEQUENCE</scope>
    <source>
        <strain evidence="1">CCBAS 213</strain>
    </source>
</reference>
<keyword evidence="2" id="KW-1185">Reference proteome</keyword>
<sequence>MPLQSRPIISRDDILKQRSTVPVIAEKLAESLDKVFVKILAGATVDFINRLKRWWAHFAESRPEGQVPREITRDAQLPALPIFLAFVQHQALCTRGRISEYAVKGTIKTQMHSLFSLWRREALQPLPRHYTQQVLAYIDSQELHDIAPLSTESKPKHTLTAVDFEILVRGFFQDPGFRTTRMSLQMAYLISLQFLMTERPGALVEGSKYRNTDRAILWNEHEWHVVPNPENPRHPHVYIRVQIHRLKGLGSNQSAFKEFILYPEPNSNRAYCPFSMATAMALEDGIFAHVTTAEEIFHPAIPPTDHHILTHRPSASTQCAVRGEILDDNNWKTSLTRALTYDAYNGHLRRVSLYLGFILVVTGYCARRGASNRLSGQLSEQDLRTLMGHTKRSDMFDTSYKSKFIDKDLGAILHNRTADENMLKIGSTALDMSARRDTNAPRQLSVEACAELFAEEELVTMRNTRAQLAEELATISKTDQVTW</sequence>
<organism evidence="1 2">
    <name type="scientific">Armillaria tabescens</name>
    <name type="common">Ringless honey mushroom</name>
    <name type="synonym">Agaricus tabescens</name>
    <dbReference type="NCBI Taxonomy" id="1929756"/>
    <lineage>
        <taxon>Eukaryota</taxon>
        <taxon>Fungi</taxon>
        <taxon>Dikarya</taxon>
        <taxon>Basidiomycota</taxon>
        <taxon>Agaricomycotina</taxon>
        <taxon>Agaricomycetes</taxon>
        <taxon>Agaricomycetidae</taxon>
        <taxon>Agaricales</taxon>
        <taxon>Marasmiineae</taxon>
        <taxon>Physalacriaceae</taxon>
        <taxon>Desarmillaria</taxon>
    </lineage>
</organism>